<dbReference type="PANTHER" id="PTHR33221">
    <property type="entry name" value="WINGED HELIX-TURN-HELIX TRANSCRIPTIONAL REGULATOR, RRF2 FAMILY"/>
    <property type="match status" value="1"/>
</dbReference>
<protein>
    <submittedName>
        <fullName evidence="1">RrF2 family transcriptional regulator</fullName>
    </submittedName>
</protein>
<dbReference type="InterPro" id="IPR036388">
    <property type="entry name" value="WH-like_DNA-bd_sf"/>
</dbReference>
<dbReference type="PANTHER" id="PTHR33221:SF13">
    <property type="entry name" value="TRANSCRIPTIONAL REGULATOR-RELATED"/>
    <property type="match status" value="1"/>
</dbReference>
<name>A0ABW5H2W5_9PSEU</name>
<dbReference type="CDD" id="cd00090">
    <property type="entry name" value="HTH_ARSR"/>
    <property type="match status" value="1"/>
</dbReference>
<organism evidence="1 2">
    <name type="scientific">Amycolatopsis silviterrae</name>
    <dbReference type="NCBI Taxonomy" id="1656914"/>
    <lineage>
        <taxon>Bacteria</taxon>
        <taxon>Bacillati</taxon>
        <taxon>Actinomycetota</taxon>
        <taxon>Actinomycetes</taxon>
        <taxon>Pseudonocardiales</taxon>
        <taxon>Pseudonocardiaceae</taxon>
        <taxon>Amycolatopsis</taxon>
    </lineage>
</organism>
<reference evidence="2" key="1">
    <citation type="journal article" date="2019" name="Int. J. Syst. Evol. Microbiol.">
        <title>The Global Catalogue of Microorganisms (GCM) 10K type strain sequencing project: providing services to taxonomists for standard genome sequencing and annotation.</title>
        <authorList>
            <consortium name="The Broad Institute Genomics Platform"/>
            <consortium name="The Broad Institute Genome Sequencing Center for Infectious Disease"/>
            <person name="Wu L."/>
            <person name="Ma J."/>
        </authorList>
    </citation>
    <scope>NUCLEOTIDE SEQUENCE [LARGE SCALE GENOMIC DNA]</scope>
    <source>
        <strain evidence="2">CGMCC 4.7641</strain>
    </source>
</reference>
<dbReference type="Gene3D" id="1.10.10.10">
    <property type="entry name" value="Winged helix-like DNA-binding domain superfamily/Winged helix DNA-binding domain"/>
    <property type="match status" value="1"/>
</dbReference>
<proteinExistence type="predicted"/>
<dbReference type="SUPFAM" id="SSF46785">
    <property type="entry name" value="Winged helix' DNA-binding domain"/>
    <property type="match status" value="1"/>
</dbReference>
<dbReference type="InterPro" id="IPR036390">
    <property type="entry name" value="WH_DNA-bd_sf"/>
</dbReference>
<dbReference type="RefSeq" id="WP_378302435.1">
    <property type="nucleotide sequence ID" value="NZ_JBHUKS010000005.1"/>
</dbReference>
<dbReference type="Pfam" id="PF02082">
    <property type="entry name" value="Rrf2"/>
    <property type="match status" value="1"/>
</dbReference>
<dbReference type="InterPro" id="IPR011991">
    <property type="entry name" value="ArsR-like_HTH"/>
</dbReference>
<dbReference type="Proteomes" id="UP001597483">
    <property type="component" value="Unassembled WGS sequence"/>
</dbReference>
<dbReference type="EMBL" id="JBHUKS010000005">
    <property type="protein sequence ID" value="MFD2467431.1"/>
    <property type="molecule type" value="Genomic_DNA"/>
</dbReference>
<evidence type="ECO:0000313" key="2">
    <source>
        <dbReference type="Proteomes" id="UP001597483"/>
    </source>
</evidence>
<sequence length="165" mass="17905">MSSGVEWALHCYLVLAWTPGRQPVQVSDLAAAYDLPQAYLTKHLQALVRAGLLRSTPGPRGGYSLQKPPEETSVLEVVQAVEGDGEMFRCADIRLRGPLAPAPCGERGDRAMCLVHKAMWEAERAWRDTLAGQSMAELAAQVAGGVPGLLGRAGDWLAERQRQRS</sequence>
<dbReference type="PROSITE" id="PS01332">
    <property type="entry name" value="HTH_RRF2_1"/>
    <property type="match status" value="1"/>
</dbReference>
<accession>A0ABW5H2W5</accession>
<dbReference type="PROSITE" id="PS51197">
    <property type="entry name" value="HTH_RRF2_2"/>
    <property type="match status" value="1"/>
</dbReference>
<comment type="caution">
    <text evidence="1">The sequence shown here is derived from an EMBL/GenBank/DDBJ whole genome shotgun (WGS) entry which is preliminary data.</text>
</comment>
<dbReference type="InterPro" id="IPR000944">
    <property type="entry name" value="Tscrpt_reg_Rrf2"/>
</dbReference>
<dbReference type="NCBIfam" id="TIGR00738">
    <property type="entry name" value="rrf2_super"/>
    <property type="match status" value="1"/>
</dbReference>
<dbReference type="InterPro" id="IPR030489">
    <property type="entry name" value="TR_Rrf2-type_CS"/>
</dbReference>
<evidence type="ECO:0000313" key="1">
    <source>
        <dbReference type="EMBL" id="MFD2467431.1"/>
    </source>
</evidence>
<keyword evidence="2" id="KW-1185">Reference proteome</keyword>
<gene>
    <name evidence="1" type="ORF">ACFSVL_08515</name>
</gene>